<dbReference type="EMBL" id="QXFV01000653">
    <property type="protein sequence ID" value="KAE9031849.1"/>
    <property type="molecule type" value="Genomic_DNA"/>
</dbReference>
<evidence type="ECO:0000313" key="4">
    <source>
        <dbReference type="Proteomes" id="UP000434957"/>
    </source>
</evidence>
<evidence type="ECO:0008006" key="5">
    <source>
        <dbReference type="Google" id="ProtNLM"/>
    </source>
</evidence>
<evidence type="ECO:0000313" key="3">
    <source>
        <dbReference type="Proteomes" id="UP000429607"/>
    </source>
</evidence>
<proteinExistence type="predicted"/>
<name>A0A6A3MH83_9STRA</name>
<dbReference type="Proteomes" id="UP000429607">
    <property type="component" value="Unassembled WGS sequence"/>
</dbReference>
<gene>
    <name evidence="1" type="ORF">PR001_g10878</name>
    <name evidence="2" type="ORF">PR003_g11328</name>
</gene>
<organism evidence="1 3">
    <name type="scientific">Phytophthora rubi</name>
    <dbReference type="NCBI Taxonomy" id="129364"/>
    <lineage>
        <taxon>Eukaryota</taxon>
        <taxon>Sar</taxon>
        <taxon>Stramenopiles</taxon>
        <taxon>Oomycota</taxon>
        <taxon>Peronosporomycetes</taxon>
        <taxon>Peronosporales</taxon>
        <taxon>Peronosporaceae</taxon>
        <taxon>Phytophthora</taxon>
    </lineage>
</organism>
<reference evidence="1 3" key="1">
    <citation type="submission" date="2018-09" db="EMBL/GenBank/DDBJ databases">
        <title>Genomic investigation of the strawberry pathogen Phytophthora fragariae indicates pathogenicity is determined by transcriptional variation in three key races.</title>
        <authorList>
            <person name="Adams T.M."/>
            <person name="Armitage A.D."/>
            <person name="Sobczyk M.K."/>
            <person name="Bates H.J."/>
            <person name="Dunwell J.M."/>
            <person name="Nellist C.F."/>
            <person name="Harrison R.J."/>
        </authorList>
    </citation>
    <scope>NUCLEOTIDE SEQUENCE [LARGE SCALE GENOMIC DNA]</scope>
    <source>
        <strain evidence="1 3">SCRP249</strain>
        <strain evidence="2 4">SCRP333</strain>
    </source>
</reference>
<evidence type="ECO:0000313" key="2">
    <source>
        <dbReference type="EMBL" id="KAE9338791.1"/>
    </source>
</evidence>
<sequence>MSFIRRFLKRNRLSNRRITHKGKKKRPDVEHAIEEDGILSSERGDAKLAAVFNMDQTAVYIDMAGNRTIDFVGNATVDVQQGSEINGFRASVFLTAPATGLKLPPLIVFAGIPGGTLSQEEWSPAFGSREAEHTVQNKVFCNEAVMMEWIERVWKSSVDGCRLLILDSLKVHKMSEGVARAVLHASPAPQALQRIYLTYHLESRFPTTTSEKRSLISRFVVEAWAEVKPETIVKGFARAGVIPTGPRDRDGRFRLPAAVPDATVVQGN</sequence>
<evidence type="ECO:0000313" key="1">
    <source>
        <dbReference type="EMBL" id="KAE9031849.1"/>
    </source>
</evidence>
<comment type="caution">
    <text evidence="1">The sequence shown here is derived from an EMBL/GenBank/DDBJ whole genome shotgun (WGS) entry which is preliminary data.</text>
</comment>
<accession>A0A6A3MH83</accession>
<dbReference type="Proteomes" id="UP000434957">
    <property type="component" value="Unassembled WGS sequence"/>
</dbReference>
<dbReference type="AlphaFoldDB" id="A0A6A3MH83"/>
<keyword evidence="4" id="KW-1185">Reference proteome</keyword>
<dbReference type="EMBL" id="QXFT01000649">
    <property type="protein sequence ID" value="KAE9338791.1"/>
    <property type="molecule type" value="Genomic_DNA"/>
</dbReference>
<protein>
    <recommendedName>
        <fullName evidence="5">DDE-1 domain-containing protein</fullName>
    </recommendedName>
</protein>